<dbReference type="SUPFAM" id="SSF52540">
    <property type="entry name" value="P-loop containing nucleoside triphosphate hydrolases"/>
    <property type="match status" value="2"/>
</dbReference>
<dbReference type="InterPro" id="IPR038729">
    <property type="entry name" value="Rad50/SbcC_AAA"/>
</dbReference>
<dbReference type="KEGG" id="dal:Dalk_4794"/>
<dbReference type="PANTHER" id="PTHR32182:SF0">
    <property type="entry name" value="DNA REPLICATION AND REPAIR PROTEIN RECF"/>
    <property type="match status" value="1"/>
</dbReference>
<sequence>MNLIALRIENFRQFYGVHEIEFAKGNQDQNVTVFHGYNGSGKTALLNAFIWCLYGETTPDFESPDRLSSEKAIAEIEPGKSIEVSIRLSFSIRSVKYIVQRSIKCIKVNVMESRYEKEELEMWKVVDGELETLSDSDRVRQRYINQMLPKGLYPFFFFNGERVEWMASPSAYDEVEKGITTLLDVKIYERAYYDLKTKVTRELSKELRSFGDDSLREALENEDKLKEEENDIIIKLRNFKDSLAKNENETKVFEDRQSEIEHLKGLTDKRNSLREREKGCKKDLLDQENSLKKQVSKNGFLSFGEEVFKKTEKLVADARERGELPAKIKPQFVKDLLEDKKCICGRLLEPGQNDAEIAQLEDWRRNVGLAEFEEAISQTSAAIPNLIARRDEFFSEIDAIQSQRNETIGILKSIQEELDTLGESLGDSSYGEEAGKLAERLKTLNREAIDIKADTKYWNSKLKENTECQSTLRRQIIQLQVQDEKAKTIKNQKESVERVAEALEQIYNIQKEHVREDLAERISKIWDDAAIKDYKASITPDFKLDLTKHVAGNPQPVHGTSTGEKQVLALSFVGSLVQKAKVNMEEAGNSPQIGIPLGGEYPLVMDSAFGSLEDDYRAKIAEWIPTLAHQVIMLVSKTQWRNEVESMLENKIGKQYILELHTPKEGSDRSIEIAGENYPYVVSIQDPAESTKIVPV</sequence>
<dbReference type="GO" id="GO:0006302">
    <property type="term" value="P:double-strand break repair"/>
    <property type="evidence" value="ECO:0007669"/>
    <property type="project" value="InterPro"/>
</dbReference>
<evidence type="ECO:0000259" key="1">
    <source>
        <dbReference type="Pfam" id="PF13476"/>
    </source>
</evidence>
<dbReference type="RefSeq" id="WP_015949510.1">
    <property type="nucleotide sequence ID" value="NC_011768.1"/>
</dbReference>
<dbReference type="PANTHER" id="PTHR32182">
    <property type="entry name" value="DNA REPLICATION AND REPAIR PROTEIN RECF"/>
    <property type="match status" value="1"/>
</dbReference>
<evidence type="ECO:0000313" key="2">
    <source>
        <dbReference type="EMBL" id="ACL06471.1"/>
    </source>
</evidence>
<dbReference type="GO" id="GO:0000731">
    <property type="term" value="P:DNA synthesis involved in DNA repair"/>
    <property type="evidence" value="ECO:0007669"/>
    <property type="project" value="TreeGrafter"/>
</dbReference>
<keyword evidence="3" id="KW-1185">Reference proteome</keyword>
<dbReference type="AlphaFoldDB" id="B8FD40"/>
<accession>B8FD40</accession>
<gene>
    <name evidence="2" type="ordered locus">Dalk_4794</name>
</gene>
<dbReference type="Gene3D" id="3.40.50.300">
    <property type="entry name" value="P-loop containing nucleotide triphosphate hydrolases"/>
    <property type="match status" value="2"/>
</dbReference>
<dbReference type="Proteomes" id="UP000000739">
    <property type="component" value="Chromosome"/>
</dbReference>
<dbReference type="GO" id="GO:0016887">
    <property type="term" value="F:ATP hydrolysis activity"/>
    <property type="evidence" value="ECO:0007669"/>
    <property type="project" value="InterPro"/>
</dbReference>
<dbReference type="EMBL" id="CP001322">
    <property type="protein sequence ID" value="ACL06471.1"/>
    <property type="molecule type" value="Genomic_DNA"/>
</dbReference>
<feature type="domain" description="Rad50/SbcC-type AAA" evidence="1">
    <location>
        <begin position="6"/>
        <end position="279"/>
    </location>
</feature>
<name>B8FD40_DESAL</name>
<reference evidence="2 3" key="1">
    <citation type="journal article" date="2012" name="Environ. Microbiol.">
        <title>The genome sequence of Desulfatibacillum alkenivorans AK-01: a blueprint for anaerobic alkane oxidation.</title>
        <authorList>
            <person name="Callaghan A.V."/>
            <person name="Morris B.E."/>
            <person name="Pereira I.A."/>
            <person name="McInerney M.J."/>
            <person name="Austin R.N."/>
            <person name="Groves J.T."/>
            <person name="Kukor J.J."/>
            <person name="Suflita J.M."/>
            <person name="Young L.Y."/>
            <person name="Zylstra G.J."/>
            <person name="Wawrik B."/>
        </authorList>
    </citation>
    <scope>NUCLEOTIDE SEQUENCE [LARGE SCALE GENOMIC DNA]</scope>
    <source>
        <strain evidence="2 3">AK-01</strain>
    </source>
</reference>
<dbReference type="HOGENOM" id="CLU_024631_1_0_7"/>
<dbReference type="eggNOG" id="COG1196">
    <property type="taxonomic scope" value="Bacteria"/>
</dbReference>
<dbReference type="InterPro" id="IPR027417">
    <property type="entry name" value="P-loop_NTPase"/>
</dbReference>
<dbReference type="Pfam" id="PF13476">
    <property type="entry name" value="AAA_23"/>
    <property type="match status" value="1"/>
</dbReference>
<proteinExistence type="predicted"/>
<organism evidence="2 3">
    <name type="scientific">Desulfatibacillum aliphaticivorans</name>
    <dbReference type="NCBI Taxonomy" id="218208"/>
    <lineage>
        <taxon>Bacteria</taxon>
        <taxon>Pseudomonadati</taxon>
        <taxon>Thermodesulfobacteriota</taxon>
        <taxon>Desulfobacteria</taxon>
        <taxon>Desulfobacterales</taxon>
        <taxon>Desulfatibacillaceae</taxon>
        <taxon>Desulfatibacillum</taxon>
    </lineage>
</organism>
<evidence type="ECO:0000313" key="3">
    <source>
        <dbReference type="Proteomes" id="UP000000739"/>
    </source>
</evidence>
<protein>
    <recommendedName>
        <fullName evidence="1">Rad50/SbcC-type AAA domain-containing protein</fullName>
    </recommendedName>
</protein>